<feature type="disulfide bond" evidence="5">
    <location>
        <begin position="271"/>
        <end position="298"/>
    </location>
</feature>
<evidence type="ECO:0000259" key="6">
    <source>
        <dbReference type="PROSITE" id="PS50923"/>
    </source>
</evidence>
<keyword evidence="2" id="KW-0732">Signal</keyword>
<evidence type="ECO:0000256" key="2">
    <source>
        <dbReference type="ARBA" id="ARBA00022729"/>
    </source>
</evidence>
<comment type="caution">
    <text evidence="5">Lacks conserved residue(s) required for the propagation of feature annotation.</text>
</comment>
<feature type="domain" description="Sushi" evidence="6">
    <location>
        <begin position="242"/>
        <end position="300"/>
    </location>
</feature>
<evidence type="ECO:0000313" key="8">
    <source>
        <dbReference type="Proteomes" id="UP000007754"/>
    </source>
</evidence>
<feature type="domain" description="Sushi" evidence="6">
    <location>
        <begin position="177"/>
        <end position="241"/>
    </location>
</feature>
<dbReference type="GeneTree" id="ENSGT00940000164219"/>
<protein>
    <recommendedName>
        <fullName evidence="6">Sushi domain-containing protein</fullName>
    </recommendedName>
</protein>
<feature type="disulfide bond" evidence="5">
    <location>
        <begin position="53"/>
        <end position="80"/>
    </location>
</feature>
<dbReference type="FunFam" id="2.10.70.10:FF:000014">
    <property type="entry name" value="Membrane cofactor protein"/>
    <property type="match status" value="1"/>
</dbReference>
<feature type="domain" description="Sushi" evidence="6">
    <location>
        <begin position="22"/>
        <end position="82"/>
    </location>
</feature>
<dbReference type="InterPro" id="IPR000436">
    <property type="entry name" value="Sushi_SCR_CCP_dom"/>
</dbReference>
<proteinExistence type="predicted"/>
<evidence type="ECO:0000313" key="7">
    <source>
        <dbReference type="Ensembl" id="ENSTGUP00000025623.1"/>
    </source>
</evidence>
<dbReference type="CDD" id="cd00033">
    <property type="entry name" value="CCP"/>
    <property type="match status" value="4"/>
</dbReference>
<evidence type="ECO:0000256" key="3">
    <source>
        <dbReference type="ARBA" id="ARBA00022737"/>
    </source>
</evidence>
<dbReference type="AlphaFoldDB" id="A0A674GT48"/>
<dbReference type="SMART" id="SM00032">
    <property type="entry name" value="CCP"/>
    <property type="match status" value="4"/>
</dbReference>
<dbReference type="Proteomes" id="UP000007754">
    <property type="component" value="Chromosome 26"/>
</dbReference>
<evidence type="ECO:0000256" key="5">
    <source>
        <dbReference type="PROSITE-ProRule" id="PRU00302"/>
    </source>
</evidence>
<dbReference type="InterPro" id="IPR035976">
    <property type="entry name" value="Sushi/SCR/CCP_sf"/>
</dbReference>
<feature type="disulfide bond" evidence="5">
    <location>
        <begin position="179"/>
        <end position="222"/>
    </location>
</feature>
<dbReference type="Gene3D" id="2.10.70.10">
    <property type="entry name" value="Complement Module, domain 1"/>
    <property type="match status" value="4"/>
</dbReference>
<accession>A0A674GT48</accession>
<sequence>EARCQPGGTWDPPVFPPPCAEVTCPRPPSIANGLPSGHPSGSFSRGVTVSYSCRPGFELLGNASVTCADSGLWSRPLPRCQGVWVPLPGRGAGRGPGVLEGRSRGVSWNQFMPSLPAPVVMCFLLPQLLLQVGGHGLLSAPGQTVTFRCHDGYSLQGSASVSCQEDGSWQPPAPVCIPCEPPPDIPHGQHSGRLLSEFHYGTAVSYSCQPGFPLHGHPSIHCTTRDGYSGVWSEPLPACGESSCPVPQIQHGRIVAARSAYSHRDTVTFECEPGYAIRGHREIQCQPNNTWEPPVPVCEQGKCPSRASPSPAPQIHLLCLFNAGLSLSWQLAAEPRPGWALPS</sequence>
<dbReference type="Pfam" id="PF00084">
    <property type="entry name" value="Sushi"/>
    <property type="match status" value="4"/>
</dbReference>
<dbReference type="SUPFAM" id="SSF57535">
    <property type="entry name" value="Complement control module/SCR domain"/>
    <property type="match status" value="4"/>
</dbReference>
<feature type="domain" description="Sushi" evidence="6">
    <location>
        <begin position="120"/>
        <end position="176"/>
    </location>
</feature>
<dbReference type="InterPro" id="IPR051277">
    <property type="entry name" value="SEZ6_CSMD_C4BPB_Regulators"/>
</dbReference>
<keyword evidence="4 5" id="KW-1015">Disulfide bond</keyword>
<dbReference type="PROSITE" id="PS50923">
    <property type="entry name" value="SUSHI"/>
    <property type="match status" value="4"/>
</dbReference>
<dbReference type="PANTHER" id="PTHR45656">
    <property type="entry name" value="PROTEIN CBR-CLEC-78"/>
    <property type="match status" value="1"/>
</dbReference>
<dbReference type="PANTHER" id="PTHR45656:SF4">
    <property type="entry name" value="PROTEIN CBR-CLEC-78"/>
    <property type="match status" value="1"/>
</dbReference>
<keyword evidence="8" id="KW-1185">Reference proteome</keyword>
<keyword evidence="3" id="KW-0677">Repeat</keyword>
<evidence type="ECO:0000256" key="4">
    <source>
        <dbReference type="ARBA" id="ARBA00023157"/>
    </source>
</evidence>
<name>A0A674GT48_TAEGU</name>
<dbReference type="Ensembl" id="ENSTGUT00000044773.1">
    <property type="protein sequence ID" value="ENSTGUP00000025623.1"/>
    <property type="gene ID" value="ENSTGUG00000027497.1"/>
</dbReference>
<reference evidence="7" key="3">
    <citation type="submission" date="2025-09" db="UniProtKB">
        <authorList>
            <consortium name="Ensembl"/>
        </authorList>
    </citation>
    <scope>IDENTIFICATION</scope>
</reference>
<reference evidence="7" key="2">
    <citation type="submission" date="2025-08" db="UniProtKB">
        <authorList>
            <consortium name="Ensembl"/>
        </authorList>
    </citation>
    <scope>IDENTIFICATION</scope>
</reference>
<keyword evidence="1 5" id="KW-0768">Sushi</keyword>
<feature type="disulfide bond" evidence="5">
    <location>
        <begin position="24"/>
        <end position="67"/>
    </location>
</feature>
<organism evidence="7 8">
    <name type="scientific">Taeniopygia guttata</name>
    <name type="common">Zebra finch</name>
    <name type="synonym">Poephila guttata</name>
    <dbReference type="NCBI Taxonomy" id="59729"/>
    <lineage>
        <taxon>Eukaryota</taxon>
        <taxon>Metazoa</taxon>
        <taxon>Chordata</taxon>
        <taxon>Craniata</taxon>
        <taxon>Vertebrata</taxon>
        <taxon>Euteleostomi</taxon>
        <taxon>Archelosauria</taxon>
        <taxon>Archosauria</taxon>
        <taxon>Dinosauria</taxon>
        <taxon>Saurischia</taxon>
        <taxon>Theropoda</taxon>
        <taxon>Coelurosauria</taxon>
        <taxon>Aves</taxon>
        <taxon>Neognathae</taxon>
        <taxon>Neoaves</taxon>
        <taxon>Telluraves</taxon>
        <taxon>Australaves</taxon>
        <taxon>Passeriformes</taxon>
        <taxon>Passeroidea</taxon>
        <taxon>Estrildidae</taxon>
        <taxon>Estrildinae</taxon>
        <taxon>Taeniopygia</taxon>
    </lineage>
</organism>
<evidence type="ECO:0000256" key="1">
    <source>
        <dbReference type="ARBA" id="ARBA00022659"/>
    </source>
</evidence>
<feature type="disulfide bond" evidence="5">
    <location>
        <begin position="149"/>
        <end position="176"/>
    </location>
</feature>
<reference evidence="7 8" key="1">
    <citation type="journal article" date="2010" name="Nature">
        <title>The genome of a songbird.</title>
        <authorList>
            <person name="Warren W.C."/>
            <person name="Clayton D.F."/>
            <person name="Ellegren H."/>
            <person name="Arnold A.P."/>
            <person name="Hillier L.W."/>
            <person name="Kunstner A."/>
            <person name="Searle S."/>
            <person name="White S."/>
            <person name="Vilella A.J."/>
            <person name="Fairley S."/>
            <person name="Heger A."/>
            <person name="Kong L."/>
            <person name="Ponting C.P."/>
            <person name="Jarvis E.D."/>
            <person name="Mello C.V."/>
            <person name="Minx P."/>
            <person name="Lovell P."/>
            <person name="Velho T.A."/>
            <person name="Ferris M."/>
            <person name="Balakrishnan C.N."/>
            <person name="Sinha S."/>
            <person name="Blatti C."/>
            <person name="London S.E."/>
            <person name="Li Y."/>
            <person name="Lin Y.C."/>
            <person name="George J."/>
            <person name="Sweedler J."/>
            <person name="Southey B."/>
            <person name="Gunaratne P."/>
            <person name="Watson M."/>
            <person name="Nam K."/>
            <person name="Backstrom N."/>
            <person name="Smeds L."/>
            <person name="Nabholz B."/>
            <person name="Itoh Y."/>
            <person name="Whitney O."/>
            <person name="Pfenning A.R."/>
            <person name="Howard J."/>
            <person name="Volker M."/>
            <person name="Skinner B.M."/>
            <person name="Griffin D.K."/>
            <person name="Ye L."/>
            <person name="McLaren W.M."/>
            <person name="Flicek P."/>
            <person name="Quesada V."/>
            <person name="Velasco G."/>
            <person name="Lopez-Otin C."/>
            <person name="Puente X.S."/>
            <person name="Olender T."/>
            <person name="Lancet D."/>
            <person name="Smit A.F."/>
            <person name="Hubley R."/>
            <person name="Konkel M.K."/>
            <person name="Walker J.A."/>
            <person name="Batzer M.A."/>
            <person name="Gu W."/>
            <person name="Pollock D.D."/>
            <person name="Chen L."/>
            <person name="Cheng Z."/>
            <person name="Eichler E.E."/>
            <person name="Stapley J."/>
            <person name="Slate J."/>
            <person name="Ekblom R."/>
            <person name="Birkhead T."/>
            <person name="Burke T."/>
            <person name="Burt D."/>
            <person name="Scharff C."/>
            <person name="Adam I."/>
            <person name="Richard H."/>
            <person name="Sultan M."/>
            <person name="Soldatov A."/>
            <person name="Lehrach H."/>
            <person name="Edwards S.V."/>
            <person name="Yang S.P."/>
            <person name="Li X."/>
            <person name="Graves T."/>
            <person name="Fulton L."/>
            <person name="Nelson J."/>
            <person name="Chinwalla A."/>
            <person name="Hou S."/>
            <person name="Mardis E.R."/>
            <person name="Wilson R.K."/>
        </authorList>
    </citation>
    <scope>NUCLEOTIDE SEQUENCE [LARGE SCALE GENOMIC DNA]</scope>
</reference>